<organism evidence="2">
    <name type="scientific">Amblyomma triste</name>
    <name type="common">Neotropical tick</name>
    <dbReference type="NCBI Taxonomy" id="251400"/>
    <lineage>
        <taxon>Eukaryota</taxon>
        <taxon>Metazoa</taxon>
        <taxon>Ecdysozoa</taxon>
        <taxon>Arthropoda</taxon>
        <taxon>Chelicerata</taxon>
        <taxon>Arachnida</taxon>
        <taxon>Acari</taxon>
        <taxon>Parasitiformes</taxon>
        <taxon>Ixodida</taxon>
        <taxon>Ixodoidea</taxon>
        <taxon>Ixodidae</taxon>
        <taxon>Amblyomminae</taxon>
        <taxon>Amblyomma</taxon>
    </lineage>
</organism>
<dbReference type="AlphaFoldDB" id="A0A023G822"/>
<feature type="signal peptide" evidence="1">
    <location>
        <begin position="1"/>
        <end position="15"/>
    </location>
</feature>
<evidence type="ECO:0000313" key="2">
    <source>
        <dbReference type="EMBL" id="JAC29947.1"/>
    </source>
</evidence>
<sequence>MILVSWNVYILCALSIQSNIETGMVKDLRNSFERNAMRVLAQLILFAHVIKVFGTETSSSCSTASTTDQRIDGYSLLGLGARFRLARTNFDTITESGFRCITATTKERDDSRHEVTEEVVYNVRLTEWYSFRQKFHFVCGTGGYDTMVSTDNSTVPHASYRFLTGQESCLIIEYLNTPVEAGDPAQPQARDSSKESKQRRLDCLLWMKLKGENNEPSDECIKQFEELCGSATIRQRFTTRGCDFNYPEHAIKK</sequence>
<dbReference type="EMBL" id="GBBM01005471">
    <property type="protein sequence ID" value="JAC29947.1"/>
    <property type="molecule type" value="mRNA"/>
</dbReference>
<dbReference type="Pfam" id="PF02098">
    <property type="entry name" value="His_binding"/>
    <property type="match status" value="1"/>
</dbReference>
<dbReference type="InterPro" id="IPR012674">
    <property type="entry name" value="Calycin"/>
</dbReference>
<dbReference type="GO" id="GO:0030682">
    <property type="term" value="P:symbiont-mediated perturbation of host defenses"/>
    <property type="evidence" value="ECO:0007669"/>
    <property type="project" value="InterPro"/>
</dbReference>
<reference evidence="2" key="1">
    <citation type="submission" date="2014-03" db="EMBL/GenBank/DDBJ databases">
        <title>The sialotranscriptome of Amblyomma triste, Amblyomma parvum and Amblyomma cajennense ticks, uncovered by 454-based RNA-seq.</title>
        <authorList>
            <person name="Garcia G.R."/>
            <person name="Gardinassi L.G."/>
            <person name="Ribeiro J.M."/>
            <person name="Anatriello E."/>
            <person name="Ferreira B.R."/>
            <person name="Moreira H.N."/>
            <person name="Mafra C."/>
            <person name="Olegario M.M."/>
            <person name="Szabo P.J."/>
            <person name="Miranda-Santos I.K."/>
            <person name="Maruyama S.R."/>
        </authorList>
    </citation>
    <scope>NUCLEOTIDE SEQUENCE</scope>
    <source>
        <strain evidence="2">Mato Grasso do Sul</strain>
        <tissue evidence="2">Salivary glands</tissue>
    </source>
</reference>
<keyword evidence="1" id="KW-0732">Signal</keyword>
<dbReference type="InterPro" id="IPR002970">
    <property type="entry name" value="Tick_his-bd"/>
</dbReference>
<dbReference type="GO" id="GO:0043176">
    <property type="term" value="F:amine binding"/>
    <property type="evidence" value="ECO:0007669"/>
    <property type="project" value="InterPro"/>
</dbReference>
<name>A0A023G822_AMBTT</name>
<evidence type="ECO:0000256" key="1">
    <source>
        <dbReference type="SAM" id="SignalP"/>
    </source>
</evidence>
<feature type="chain" id="PRO_5011955057" evidence="1">
    <location>
        <begin position="16"/>
        <end position="253"/>
    </location>
</feature>
<protein>
    <submittedName>
        <fullName evidence="2">Putative lipocalin-5 1</fullName>
    </submittedName>
</protein>
<dbReference type="Gene3D" id="2.40.128.20">
    <property type="match status" value="1"/>
</dbReference>
<accession>A0A023G822</accession>
<proteinExistence type="evidence at transcript level"/>